<dbReference type="RefSeq" id="WP_196273629.1">
    <property type="nucleotide sequence ID" value="NZ_JADQDO010000017.1"/>
</dbReference>
<evidence type="ECO:0000313" key="2">
    <source>
        <dbReference type="EMBL" id="MBF9235634.1"/>
    </source>
</evidence>
<name>A0A931BVS8_9HYPH</name>
<dbReference type="EMBL" id="JADQDO010000017">
    <property type="protein sequence ID" value="MBF9235634.1"/>
    <property type="molecule type" value="Genomic_DNA"/>
</dbReference>
<keyword evidence="3" id="KW-1185">Reference proteome</keyword>
<proteinExistence type="predicted"/>
<feature type="domain" description="TNase-like" evidence="1">
    <location>
        <begin position="47"/>
        <end position="179"/>
    </location>
</feature>
<organism evidence="2 3">
    <name type="scientific">Microvirga alba</name>
    <dbReference type="NCBI Taxonomy" id="2791025"/>
    <lineage>
        <taxon>Bacteria</taxon>
        <taxon>Pseudomonadati</taxon>
        <taxon>Pseudomonadota</taxon>
        <taxon>Alphaproteobacteria</taxon>
        <taxon>Hyphomicrobiales</taxon>
        <taxon>Methylobacteriaceae</taxon>
        <taxon>Microvirga</taxon>
    </lineage>
</organism>
<dbReference type="InterPro" id="IPR016071">
    <property type="entry name" value="Staphylococal_nuclease_OB-fold"/>
</dbReference>
<dbReference type="Proteomes" id="UP000599312">
    <property type="component" value="Unassembled WGS sequence"/>
</dbReference>
<accession>A0A931BVS8</accession>
<dbReference type="Gene3D" id="2.40.50.90">
    <property type="match status" value="1"/>
</dbReference>
<dbReference type="PROSITE" id="PS50830">
    <property type="entry name" value="TNASE_3"/>
    <property type="match status" value="1"/>
</dbReference>
<reference evidence="2" key="1">
    <citation type="submission" date="2020-11" db="EMBL/GenBank/DDBJ databases">
        <authorList>
            <person name="Kim M.K."/>
        </authorList>
    </citation>
    <scope>NUCLEOTIDE SEQUENCE</scope>
    <source>
        <strain evidence="2">BT350</strain>
    </source>
</reference>
<dbReference type="Pfam" id="PF00565">
    <property type="entry name" value="SNase"/>
    <property type="match status" value="1"/>
</dbReference>
<gene>
    <name evidence="2" type="ORF">I2H38_19920</name>
</gene>
<dbReference type="SMART" id="SM00318">
    <property type="entry name" value="SNc"/>
    <property type="match status" value="1"/>
</dbReference>
<evidence type="ECO:0000313" key="3">
    <source>
        <dbReference type="Proteomes" id="UP000599312"/>
    </source>
</evidence>
<dbReference type="AlphaFoldDB" id="A0A931BVS8"/>
<dbReference type="SUPFAM" id="SSF50199">
    <property type="entry name" value="Staphylococcal nuclease"/>
    <property type="match status" value="1"/>
</dbReference>
<comment type="caution">
    <text evidence="2">The sequence shown here is derived from an EMBL/GenBank/DDBJ whole genome shotgun (WGS) entry which is preliminary data.</text>
</comment>
<evidence type="ECO:0000259" key="1">
    <source>
        <dbReference type="PROSITE" id="PS50830"/>
    </source>
</evidence>
<protein>
    <submittedName>
        <fullName evidence="2">Thermonuclease family protein</fullName>
    </submittedName>
</protein>
<sequence>MKNLQDLAPVIILIAGAGAAVALSASARFGAAAGPPGGPNTTLAEVAPKRGMFVRVIDGDTLEDPETRVVYRLSGADACEATQRAFLNGQPWPCGAVATAWLVEATLGKPVTCSAVTASPDRYRRILSRCSSPDHADLAADMIRAGIAVAYRFKDKPTDLVYARLEEVARGERRGLWQSQFVMPWIYRADNSKETNP</sequence>
<dbReference type="InterPro" id="IPR035437">
    <property type="entry name" value="SNase_OB-fold_sf"/>
</dbReference>